<keyword evidence="2" id="KW-1185">Reference proteome</keyword>
<dbReference type="Proteomes" id="UP000693970">
    <property type="component" value="Unassembled WGS sequence"/>
</dbReference>
<accession>A0A9K3M6L5</accession>
<protein>
    <submittedName>
        <fullName evidence="1">Rad7-like protein</fullName>
    </submittedName>
</protein>
<dbReference type="OrthoDB" id="40896at2759"/>
<evidence type="ECO:0000313" key="1">
    <source>
        <dbReference type="EMBL" id="KAG7374145.1"/>
    </source>
</evidence>
<reference evidence="1" key="1">
    <citation type="journal article" date="2021" name="Sci. Rep.">
        <title>Diploid genomic architecture of Nitzschia inconspicua, an elite biomass production diatom.</title>
        <authorList>
            <person name="Oliver A."/>
            <person name="Podell S."/>
            <person name="Pinowska A."/>
            <person name="Traller J.C."/>
            <person name="Smith S.R."/>
            <person name="McClure R."/>
            <person name="Beliaev A."/>
            <person name="Bohutskyi P."/>
            <person name="Hill E.A."/>
            <person name="Rabines A."/>
            <person name="Zheng H."/>
            <person name="Allen L.Z."/>
            <person name="Kuo A."/>
            <person name="Grigoriev I.V."/>
            <person name="Allen A.E."/>
            <person name="Hazlebeck D."/>
            <person name="Allen E.E."/>
        </authorList>
    </citation>
    <scope>NUCLEOTIDE SEQUENCE</scope>
    <source>
        <strain evidence="1">Hildebrandi</strain>
    </source>
</reference>
<dbReference type="AlphaFoldDB" id="A0A9K3M6L5"/>
<organism evidence="1 2">
    <name type="scientific">Nitzschia inconspicua</name>
    <dbReference type="NCBI Taxonomy" id="303405"/>
    <lineage>
        <taxon>Eukaryota</taxon>
        <taxon>Sar</taxon>
        <taxon>Stramenopiles</taxon>
        <taxon>Ochrophyta</taxon>
        <taxon>Bacillariophyta</taxon>
        <taxon>Bacillariophyceae</taxon>
        <taxon>Bacillariophycidae</taxon>
        <taxon>Bacillariales</taxon>
        <taxon>Bacillariaceae</taxon>
        <taxon>Nitzschia</taxon>
    </lineage>
</organism>
<dbReference type="EMBL" id="JAGRRH010000001">
    <property type="protein sequence ID" value="KAG7374145.1"/>
    <property type="molecule type" value="Genomic_DNA"/>
</dbReference>
<comment type="caution">
    <text evidence="1">The sequence shown here is derived from an EMBL/GenBank/DDBJ whole genome shotgun (WGS) entry which is preliminary data.</text>
</comment>
<sequence length="606" mass="68323">MSSFLWYPFWKVTVDEATCCPDCVLVEPTKKGIYNTGKNFTIALSCLPGYLEHNNLDNTSFSVFYLRRHKQSMAKLCHERLMQHLPPVCSGDALLENLVVVGAASLAFIDTLLTELPNTKIILIDKKEQPGGHWQDAYGFVRLHQPSLVYGVASKQLEGSWFKLVTTKLTLPWNHRATKEEILKYFGDFVNEKIAAKQLEFYPNSTYNFEMERSDGLHSFSDVHGTINYQVKVNIKLVDGTAGECIVPSQNPLQIPFDDGITVMTPNDVHDAHLQGKSLRRKRFVVLGAGKTAMDTVVFLQRTMNVKPNDIAWVIPNDVWMLRLDGNGNPWSWPVKLLEYEGDEAKASLELERKGMLDRLDKDITPTRFRFPVIPKDELKLLRKIEKTIRRGRATALHKDGDDVMVEFGNDHPAWKADVPADNCVFVHATSPGPFNGLNAEVLFNDERTMTLNLLTAPPVSSSMSTMGKLEAARRKGTLDLEFTNHLFQIWKGAPESNAVDGKASENDLLRWAIRGYKLSDSDSREKVKPLVTLAMFVAILDKDPMVAMKWMKGNRLTFFSIPGFKGGIYENLLLLQEKGKTLGFLENDVKVLEALAEKLQCLKGM</sequence>
<evidence type="ECO:0000313" key="2">
    <source>
        <dbReference type="Proteomes" id="UP000693970"/>
    </source>
</evidence>
<gene>
    <name evidence="1" type="ORF">IV203_013240</name>
</gene>
<reference evidence="1" key="2">
    <citation type="submission" date="2021-04" db="EMBL/GenBank/DDBJ databases">
        <authorList>
            <person name="Podell S."/>
        </authorList>
    </citation>
    <scope>NUCLEOTIDE SEQUENCE</scope>
    <source>
        <strain evidence="1">Hildebrandi</strain>
    </source>
</reference>
<proteinExistence type="predicted"/>
<name>A0A9K3M6L5_9STRA</name>